<dbReference type="Pfam" id="PF07690">
    <property type="entry name" value="MFS_1"/>
    <property type="match status" value="1"/>
</dbReference>
<feature type="transmembrane region" description="Helical" evidence="4">
    <location>
        <begin position="21"/>
        <end position="43"/>
    </location>
</feature>
<dbReference type="Proteomes" id="UP000178099">
    <property type="component" value="Unassembled WGS sequence"/>
</dbReference>
<keyword evidence="3 4" id="KW-0472">Membrane</keyword>
<feature type="transmembrane region" description="Helical" evidence="4">
    <location>
        <begin position="182"/>
        <end position="203"/>
    </location>
</feature>
<dbReference type="SUPFAM" id="SSF103473">
    <property type="entry name" value="MFS general substrate transporter"/>
    <property type="match status" value="1"/>
</dbReference>
<gene>
    <name evidence="6" type="ORF">A3D67_01795</name>
</gene>
<sequence length="205" mass="23236">MMRKYRIPWKDYFLLSVNPAIRFMVLSDFVWFGAAGLIVPIFALLVEDLIPGSTAATVGIAASIYLITKSVVQIFSASVIDWIRGEKDDFWVLFSFSIIGAFMPLAYLFMTTQMHLFIIQFIYGICIAFTFPTFMAIFSRHLDAKKEGTEWGIYYTMNDLSSAFTAFAGGVIATLIGFKMLVLISVVVSIFGVLFLYPVRYYLYD</sequence>
<dbReference type="PANTHER" id="PTHR23531:SF1">
    <property type="entry name" value="QUINOLENE RESISTANCE PROTEIN NORA"/>
    <property type="match status" value="1"/>
</dbReference>
<accession>A0A1G2DAZ9</accession>
<dbReference type="InterPro" id="IPR052714">
    <property type="entry name" value="MFS_Exporter"/>
</dbReference>
<keyword evidence="1 4" id="KW-0812">Transmembrane</keyword>
<dbReference type="AlphaFoldDB" id="A0A1G2DAZ9"/>
<feature type="transmembrane region" description="Helical" evidence="4">
    <location>
        <begin position="49"/>
        <end position="68"/>
    </location>
</feature>
<dbReference type="PANTHER" id="PTHR23531">
    <property type="entry name" value="QUINOLENE RESISTANCE PROTEIN NORA"/>
    <property type="match status" value="1"/>
</dbReference>
<evidence type="ECO:0000256" key="2">
    <source>
        <dbReference type="ARBA" id="ARBA00022989"/>
    </source>
</evidence>
<dbReference type="Gene3D" id="1.20.1250.20">
    <property type="entry name" value="MFS general substrate transporter like domains"/>
    <property type="match status" value="1"/>
</dbReference>
<feature type="transmembrane region" description="Helical" evidence="4">
    <location>
        <begin position="89"/>
        <end position="110"/>
    </location>
</feature>
<evidence type="ECO:0000256" key="3">
    <source>
        <dbReference type="ARBA" id="ARBA00023136"/>
    </source>
</evidence>
<feature type="domain" description="Major facilitator superfamily (MFS) profile" evidence="5">
    <location>
        <begin position="20"/>
        <end position="205"/>
    </location>
</feature>
<dbReference type="PROSITE" id="PS50850">
    <property type="entry name" value="MFS"/>
    <property type="match status" value="1"/>
</dbReference>
<dbReference type="InterPro" id="IPR020846">
    <property type="entry name" value="MFS_dom"/>
</dbReference>
<evidence type="ECO:0000256" key="1">
    <source>
        <dbReference type="ARBA" id="ARBA00022692"/>
    </source>
</evidence>
<keyword evidence="2 4" id="KW-1133">Transmembrane helix</keyword>
<dbReference type="GO" id="GO:0022857">
    <property type="term" value="F:transmembrane transporter activity"/>
    <property type="evidence" value="ECO:0007669"/>
    <property type="project" value="InterPro"/>
</dbReference>
<evidence type="ECO:0000259" key="5">
    <source>
        <dbReference type="PROSITE" id="PS50850"/>
    </source>
</evidence>
<feature type="transmembrane region" description="Helical" evidence="4">
    <location>
        <begin position="151"/>
        <end position="176"/>
    </location>
</feature>
<proteinExistence type="predicted"/>
<dbReference type="EMBL" id="MHLN01000033">
    <property type="protein sequence ID" value="OGZ10713.1"/>
    <property type="molecule type" value="Genomic_DNA"/>
</dbReference>
<reference evidence="6 7" key="1">
    <citation type="journal article" date="2016" name="Nat. Commun.">
        <title>Thousands of microbial genomes shed light on interconnected biogeochemical processes in an aquifer system.</title>
        <authorList>
            <person name="Anantharaman K."/>
            <person name="Brown C.T."/>
            <person name="Hug L.A."/>
            <person name="Sharon I."/>
            <person name="Castelle C.J."/>
            <person name="Probst A.J."/>
            <person name="Thomas B.C."/>
            <person name="Singh A."/>
            <person name="Wilkins M.J."/>
            <person name="Karaoz U."/>
            <person name="Brodie E.L."/>
            <person name="Williams K.H."/>
            <person name="Hubbard S.S."/>
            <person name="Banfield J.F."/>
        </authorList>
    </citation>
    <scope>NUCLEOTIDE SEQUENCE [LARGE SCALE GENOMIC DNA]</scope>
</reference>
<evidence type="ECO:0000313" key="7">
    <source>
        <dbReference type="Proteomes" id="UP000178099"/>
    </source>
</evidence>
<feature type="transmembrane region" description="Helical" evidence="4">
    <location>
        <begin position="116"/>
        <end position="139"/>
    </location>
</feature>
<evidence type="ECO:0000313" key="6">
    <source>
        <dbReference type="EMBL" id="OGZ10713.1"/>
    </source>
</evidence>
<evidence type="ECO:0000256" key="4">
    <source>
        <dbReference type="SAM" id="Phobius"/>
    </source>
</evidence>
<comment type="caution">
    <text evidence="6">The sequence shown here is derived from an EMBL/GenBank/DDBJ whole genome shotgun (WGS) entry which is preliminary data.</text>
</comment>
<organism evidence="6 7">
    <name type="scientific">Candidatus Lloydbacteria bacterium RIFCSPHIGHO2_02_FULL_51_22</name>
    <dbReference type="NCBI Taxonomy" id="1798663"/>
    <lineage>
        <taxon>Bacteria</taxon>
        <taxon>Candidatus Lloydiibacteriota</taxon>
    </lineage>
</organism>
<name>A0A1G2DAZ9_9BACT</name>
<dbReference type="InterPro" id="IPR011701">
    <property type="entry name" value="MFS"/>
</dbReference>
<protein>
    <recommendedName>
        <fullName evidence="5">Major facilitator superfamily (MFS) profile domain-containing protein</fullName>
    </recommendedName>
</protein>
<dbReference type="InterPro" id="IPR036259">
    <property type="entry name" value="MFS_trans_sf"/>
</dbReference>